<keyword evidence="1" id="KW-1133">Transmembrane helix</keyword>
<evidence type="ECO:0000256" key="1">
    <source>
        <dbReference type="SAM" id="Phobius"/>
    </source>
</evidence>
<evidence type="ECO:0000313" key="5">
    <source>
        <dbReference type="Proteomes" id="UP000195447"/>
    </source>
</evidence>
<evidence type="ECO:0000259" key="2">
    <source>
        <dbReference type="Pfam" id="PF02368"/>
    </source>
</evidence>
<dbReference type="InterPro" id="IPR007621">
    <property type="entry name" value="TPM_dom"/>
</dbReference>
<keyword evidence="1" id="KW-0472">Membrane</keyword>
<accession>A0A1Y4LXM6</accession>
<dbReference type="PANTHER" id="PTHR30373:SF2">
    <property type="entry name" value="UPF0603 PROTEIN YGCG"/>
    <property type="match status" value="1"/>
</dbReference>
<keyword evidence="5" id="KW-1185">Reference proteome</keyword>
<feature type="domain" description="TPM" evidence="3">
    <location>
        <begin position="46"/>
        <end position="169"/>
    </location>
</feature>
<dbReference type="Gene3D" id="3.10.310.50">
    <property type="match status" value="1"/>
</dbReference>
<dbReference type="Proteomes" id="UP000195447">
    <property type="component" value="Unassembled WGS sequence"/>
</dbReference>
<evidence type="ECO:0000313" key="4">
    <source>
        <dbReference type="EMBL" id="OUP61355.1"/>
    </source>
</evidence>
<dbReference type="Pfam" id="PF04536">
    <property type="entry name" value="TPM_phosphatase"/>
    <property type="match status" value="1"/>
</dbReference>
<name>A0A1Y4LXM6_9FIRM</name>
<protein>
    <submittedName>
        <fullName evidence="4">Uncharacterized protein</fullName>
    </submittedName>
</protein>
<proteinExistence type="predicted"/>
<dbReference type="SUPFAM" id="SSF49373">
    <property type="entry name" value="Invasin/intimin cell-adhesion fragments"/>
    <property type="match status" value="1"/>
</dbReference>
<dbReference type="InterPro" id="IPR008964">
    <property type="entry name" value="Invasin/intimin_cell_adhesion"/>
</dbReference>
<feature type="transmembrane region" description="Helical" evidence="1">
    <location>
        <begin position="194"/>
        <end position="216"/>
    </location>
</feature>
<dbReference type="AlphaFoldDB" id="A0A1Y4LXM6"/>
<dbReference type="Gene3D" id="2.60.40.1080">
    <property type="match status" value="1"/>
</dbReference>
<sequence length="357" mass="39400">MTITKGAVMKSRLGKLFFCLIICFFFGSSLTVVRASEDTLEINNYINDYANLIDEETESKMNQAGSTLEGNTGAQVVFITVDSLEGQDIRQVAYKTFNKYGLGDENLDNGILFIVSMEEKERYMEVGTGLEGTITDIASQHLQTDYLVPQFQDGNYQKGLEDLYYQIIDAITNGIDSGELDAAANTNQEEENGFFNLIFTIILIAIILFILFYYSFSGSSNVEIILKPGQRYKLNVRGYDFNDESILVSSQDPSIVQVEADGWITGLSIGKTLITLQKLNEHTKKQIPVHVTRRPNSSRRNDRTLEYLLWGSMLSNRHRYTSHRSRGGFGGGFGSGGFGGFSGGGGSSRGGGAGGSW</sequence>
<comment type="caution">
    <text evidence="4">The sequence shown here is derived from an EMBL/GenBank/DDBJ whole genome shotgun (WGS) entry which is preliminary data.</text>
</comment>
<reference evidence="5" key="1">
    <citation type="submission" date="2017-04" db="EMBL/GenBank/DDBJ databases">
        <title>Function of individual gut microbiota members based on whole genome sequencing of pure cultures obtained from chicken caecum.</title>
        <authorList>
            <person name="Medvecky M."/>
            <person name="Cejkova D."/>
            <person name="Polansky O."/>
            <person name="Karasova D."/>
            <person name="Kubasova T."/>
            <person name="Cizek A."/>
            <person name="Rychlik I."/>
        </authorList>
    </citation>
    <scope>NUCLEOTIDE SEQUENCE [LARGE SCALE GENOMIC DNA]</scope>
    <source>
        <strain evidence="5">An178</strain>
    </source>
</reference>
<organism evidence="4 5">
    <name type="scientific">Faecalitalea cylindroides</name>
    <dbReference type="NCBI Taxonomy" id="39483"/>
    <lineage>
        <taxon>Bacteria</taxon>
        <taxon>Bacillati</taxon>
        <taxon>Bacillota</taxon>
        <taxon>Erysipelotrichia</taxon>
        <taxon>Erysipelotrichales</taxon>
        <taxon>Erysipelotrichaceae</taxon>
        <taxon>Faecalitalea</taxon>
    </lineage>
</organism>
<evidence type="ECO:0000259" key="3">
    <source>
        <dbReference type="Pfam" id="PF04536"/>
    </source>
</evidence>
<feature type="domain" description="BIG2" evidence="2">
    <location>
        <begin position="223"/>
        <end position="276"/>
    </location>
</feature>
<dbReference type="PANTHER" id="PTHR30373">
    <property type="entry name" value="UPF0603 PROTEIN YGCG"/>
    <property type="match status" value="1"/>
</dbReference>
<gene>
    <name evidence="4" type="ORF">B5F14_03320</name>
</gene>
<dbReference type="InterPro" id="IPR003343">
    <property type="entry name" value="Big_2"/>
</dbReference>
<keyword evidence="1" id="KW-0812">Transmembrane</keyword>
<dbReference type="Pfam" id="PF02368">
    <property type="entry name" value="Big_2"/>
    <property type="match status" value="1"/>
</dbReference>
<dbReference type="EMBL" id="NFKM01000004">
    <property type="protein sequence ID" value="OUP61355.1"/>
    <property type="molecule type" value="Genomic_DNA"/>
</dbReference>